<keyword evidence="2" id="KW-0238">DNA-binding</keyword>
<dbReference type="GO" id="GO:0000127">
    <property type="term" value="C:transcription factor TFIIIC complex"/>
    <property type="evidence" value="ECO:0007669"/>
    <property type="project" value="InterPro"/>
</dbReference>
<dbReference type="Pfam" id="PF09734">
    <property type="entry name" value="Tau95"/>
    <property type="match status" value="1"/>
</dbReference>
<protein>
    <submittedName>
        <fullName evidence="8">Transcription factor tau subunit</fullName>
    </submittedName>
</protein>
<dbReference type="GO" id="GO:0001002">
    <property type="term" value="F:RNA polymerase III type 1 promoter sequence-specific DNA binding"/>
    <property type="evidence" value="ECO:0007669"/>
    <property type="project" value="TreeGrafter"/>
</dbReference>
<dbReference type="AlphaFoldDB" id="A0A1E5RDS8"/>
<feature type="domain" description="Transcription factor IIIC subunit 5 HTH" evidence="6">
    <location>
        <begin position="246"/>
        <end position="408"/>
    </location>
</feature>
<gene>
    <name evidence="8" type="ORF">AWRI3579_g2447</name>
</gene>
<dbReference type="InParanoid" id="A0A1E5RDS8"/>
<feature type="domain" description="Transcription factor IIIC subunit Tfc1/Sfc1 triple barrel" evidence="7">
    <location>
        <begin position="38"/>
        <end position="192"/>
    </location>
</feature>
<dbReference type="InterPro" id="IPR041499">
    <property type="entry name" value="Tfc1/Sfc1_N"/>
</dbReference>
<keyword evidence="3" id="KW-0804">Transcription</keyword>
<comment type="caution">
    <text evidence="8">The sequence shown here is derived from an EMBL/GenBank/DDBJ whole genome shotgun (WGS) entry which is preliminary data.</text>
</comment>
<dbReference type="InterPro" id="IPR042536">
    <property type="entry name" value="TFIIIC_tauA_Sfc1"/>
</dbReference>
<organism evidence="8 9">
    <name type="scientific">Hanseniaspora osmophila</name>
    <dbReference type="NCBI Taxonomy" id="56408"/>
    <lineage>
        <taxon>Eukaryota</taxon>
        <taxon>Fungi</taxon>
        <taxon>Dikarya</taxon>
        <taxon>Ascomycota</taxon>
        <taxon>Saccharomycotina</taxon>
        <taxon>Saccharomycetes</taxon>
        <taxon>Saccharomycodales</taxon>
        <taxon>Saccharomycodaceae</taxon>
        <taxon>Hanseniaspora</taxon>
    </lineage>
</organism>
<dbReference type="STRING" id="56408.A0A1E5RDS8"/>
<dbReference type="Pfam" id="PF17682">
    <property type="entry name" value="Tau95_N"/>
    <property type="match status" value="1"/>
</dbReference>
<evidence type="ECO:0000313" key="8">
    <source>
        <dbReference type="EMBL" id="OEJ85041.1"/>
    </source>
</evidence>
<dbReference type="InterPro" id="IPR019136">
    <property type="entry name" value="TF_IIIC_su-5_HTH"/>
</dbReference>
<evidence type="ECO:0000259" key="6">
    <source>
        <dbReference type="Pfam" id="PF09734"/>
    </source>
</evidence>
<keyword evidence="9" id="KW-1185">Reference proteome</keyword>
<evidence type="ECO:0000256" key="5">
    <source>
        <dbReference type="SAM" id="MobiDB-lite"/>
    </source>
</evidence>
<feature type="compositionally biased region" description="Acidic residues" evidence="5">
    <location>
        <begin position="590"/>
        <end position="603"/>
    </location>
</feature>
<dbReference type="GO" id="GO:0001003">
    <property type="term" value="F:RNA polymerase III type 2 promoter sequence-specific DNA binding"/>
    <property type="evidence" value="ECO:0007669"/>
    <property type="project" value="TreeGrafter"/>
</dbReference>
<accession>A0A1E5RDS8</accession>
<sequence length="646" mass="74565">MTDHDYDSRSPTPVPLAQNRNSLIATEYVLKDLPYMQSVEFPLKCKPGKDVPESIANMINMCGGINNIKETFQAIALSEAENSINENGEETLSNGQTAAKENAPKPLELYLNKNTAENCDGLLFNDHPLLGKPTRDQRLILKIKIKRKKTDRIMHKSKKMVDKFQDCVSYTATPVAIVDTTIKFRALSDFQVLLDNNRSAKEYDQCFNKLKWENMKSFVNSIEENDTKPFYPLFEVSQNKAAIFELLPPPRFSMVDIPYVYKFKRNPYHDVESNTVRKNYVKAHQIQVTNLDTIPDKPPQVLLDNLKVAKETGIYPGTSKEDAVFLKELESRIDDLKRLFEKQPIWIKKHIDGILSHLDTTWLQMVRFALPFVSYRIMKGPWRNTYCKYGVDPISDPKFAKYQTENFRIEKSYYTVKVEECPNKFVSDTPNEIDSRFFFTGKQIPWYSTYQMFQLEGEPNIKEIMDQVVYLDKPNDATGWFPELDLWKIRKIVKYELGCLIKGNQDFSSTKLKIIKEMPFLKGFNPNSTYPKKEKNFPYVKNKLLESSNEELGAAQQSGKSDGNNDEDDEEEDDDNGVDAGNEDLHDVAIDEELDDDENEDEFMNDKFDLTSASFKEIVQRIMVKDPELGKYMDSNIEGLVKADKL</sequence>
<evidence type="ECO:0000259" key="7">
    <source>
        <dbReference type="Pfam" id="PF17682"/>
    </source>
</evidence>
<comment type="subcellular location">
    <subcellularLocation>
        <location evidence="1">Nucleus</location>
    </subcellularLocation>
</comment>
<dbReference type="Gene3D" id="3.30.200.160">
    <property type="entry name" value="TFIIIC, subcomplex tauA, subunit Sfc1, barrel domain"/>
    <property type="match status" value="1"/>
</dbReference>
<dbReference type="InterPro" id="IPR040454">
    <property type="entry name" value="TF_IIIC_Tfc1/Sfc1"/>
</dbReference>
<evidence type="ECO:0000256" key="2">
    <source>
        <dbReference type="ARBA" id="ARBA00023125"/>
    </source>
</evidence>
<name>A0A1E5RDS8_9ASCO</name>
<evidence type="ECO:0000256" key="3">
    <source>
        <dbReference type="ARBA" id="ARBA00023163"/>
    </source>
</evidence>
<dbReference type="GO" id="GO:0006384">
    <property type="term" value="P:transcription initiation at RNA polymerase III promoter"/>
    <property type="evidence" value="ECO:0007669"/>
    <property type="project" value="InterPro"/>
</dbReference>
<dbReference type="EMBL" id="LPNM01000007">
    <property type="protein sequence ID" value="OEJ85041.1"/>
    <property type="molecule type" value="Genomic_DNA"/>
</dbReference>
<feature type="unsure residue" description="D or N" evidence="8">
    <location>
        <position position="562"/>
    </location>
</feature>
<evidence type="ECO:0000256" key="1">
    <source>
        <dbReference type="ARBA" id="ARBA00004123"/>
    </source>
</evidence>
<dbReference type="PANTHER" id="PTHR13230:SF5">
    <property type="entry name" value="GENERAL TRANSCRIPTION FACTOR 3C POLYPEPTIDE 5"/>
    <property type="match status" value="1"/>
</dbReference>
<keyword evidence="4" id="KW-0539">Nucleus</keyword>
<feature type="region of interest" description="Disordered" evidence="5">
    <location>
        <begin position="550"/>
        <end position="606"/>
    </location>
</feature>
<evidence type="ECO:0000313" key="9">
    <source>
        <dbReference type="Proteomes" id="UP000095728"/>
    </source>
</evidence>
<feature type="compositionally biased region" description="Acidic residues" evidence="5">
    <location>
        <begin position="564"/>
        <end position="577"/>
    </location>
</feature>
<reference evidence="9" key="1">
    <citation type="journal article" date="2016" name="Genome Announc.">
        <title>Genome sequences of three species of Hanseniaspora isolated from spontaneous wine fermentations.</title>
        <authorList>
            <person name="Sternes P.R."/>
            <person name="Lee D."/>
            <person name="Kutyna D.R."/>
            <person name="Borneman A.R."/>
        </authorList>
    </citation>
    <scope>NUCLEOTIDE SEQUENCE [LARGE SCALE GENOMIC DNA]</scope>
    <source>
        <strain evidence="9">AWRI3579</strain>
    </source>
</reference>
<dbReference type="OrthoDB" id="5598268at2759"/>
<proteinExistence type="predicted"/>
<dbReference type="Proteomes" id="UP000095728">
    <property type="component" value="Unassembled WGS sequence"/>
</dbReference>
<dbReference type="GO" id="GO:0005634">
    <property type="term" value="C:nucleus"/>
    <property type="evidence" value="ECO:0007669"/>
    <property type="project" value="UniProtKB-SubCell"/>
</dbReference>
<evidence type="ECO:0000256" key="4">
    <source>
        <dbReference type="ARBA" id="ARBA00023242"/>
    </source>
</evidence>
<dbReference type="PANTHER" id="PTHR13230">
    <property type="entry name" value="GENERAL TRANSCRIPTION FACTOR IIIC, POLYPEPTIDE 5"/>
    <property type="match status" value="1"/>
</dbReference>
<dbReference type="FunCoup" id="A0A1E5RDS8">
    <property type="interactions" value="45"/>
</dbReference>